<organism evidence="3 4">
    <name type="scientific">Thalassobacillus cyri</name>
    <dbReference type="NCBI Taxonomy" id="571932"/>
    <lineage>
        <taxon>Bacteria</taxon>
        <taxon>Bacillati</taxon>
        <taxon>Bacillota</taxon>
        <taxon>Bacilli</taxon>
        <taxon>Bacillales</taxon>
        <taxon>Bacillaceae</taxon>
        <taxon>Thalassobacillus</taxon>
    </lineage>
</organism>
<dbReference type="Gene3D" id="3.50.50.60">
    <property type="entry name" value="FAD/NAD(P)-binding domain"/>
    <property type="match status" value="2"/>
</dbReference>
<evidence type="ECO:0000256" key="1">
    <source>
        <dbReference type="ARBA" id="ARBA00023002"/>
    </source>
</evidence>
<dbReference type="SUPFAM" id="SSF51905">
    <property type="entry name" value="FAD/NAD(P)-binding domain"/>
    <property type="match status" value="1"/>
</dbReference>
<evidence type="ECO:0000313" key="4">
    <source>
        <dbReference type="Proteomes" id="UP000198584"/>
    </source>
</evidence>
<keyword evidence="1" id="KW-0560">Oxidoreductase</keyword>
<dbReference type="Proteomes" id="UP000198584">
    <property type="component" value="Unassembled WGS sequence"/>
</dbReference>
<gene>
    <name evidence="3" type="ORF">SAMN05421743_101256</name>
</gene>
<dbReference type="RefSeq" id="WP_093041386.1">
    <property type="nucleotide sequence ID" value="NZ_FNQR01000001.1"/>
</dbReference>
<evidence type="ECO:0000313" key="3">
    <source>
        <dbReference type="EMBL" id="SDZ80207.1"/>
    </source>
</evidence>
<dbReference type="EMBL" id="FNQR01000001">
    <property type="protein sequence ID" value="SDZ80207.1"/>
    <property type="molecule type" value="Genomic_DNA"/>
</dbReference>
<dbReference type="AlphaFoldDB" id="A0A1H3VZG8"/>
<dbReference type="Pfam" id="PF07992">
    <property type="entry name" value="Pyr_redox_2"/>
    <property type="match status" value="1"/>
</dbReference>
<dbReference type="GO" id="GO:0016491">
    <property type="term" value="F:oxidoreductase activity"/>
    <property type="evidence" value="ECO:0007669"/>
    <property type="project" value="UniProtKB-KW"/>
</dbReference>
<dbReference type="PRINTS" id="PR00469">
    <property type="entry name" value="PNDRDTASEII"/>
</dbReference>
<sequence>MNIDLLVVGGGPAGLMAALEAAEYGVNVAIVEESSRLGGQLRQQTQYLSPLPSGIGEIRGFELANELVEAVTFNKHIVTYTNHTVIGLYEDGSVGINNGKEIIRCETKKISVATGADIQGVLFPGWTLPGVLTVGAAQILVNRERVKPGNEAFIVGSSDFSIEVALQLYDVGINVLGIVETETSLHDRKQENLYRLKEKNIPILENSYIEQAKGRGQVEKVILNQNGNKEEYDVDLICVDGGLNPVIELCQLYNCSFAFNEILGGWLPTYQANFETSTDGVFIAGNTAGITNQGAVMVTGKLAGLGAAESLGNVPEQAADVWRNNYWSELAKLENYQVNEARTCHIQNFETSKTKVYET</sequence>
<dbReference type="PANTHER" id="PTHR42949:SF3">
    <property type="entry name" value="ANAEROBIC GLYCEROL-3-PHOSPHATE DEHYDROGENASE SUBUNIT B"/>
    <property type="match status" value="1"/>
</dbReference>
<accession>A0A1H3VZG8</accession>
<evidence type="ECO:0000259" key="2">
    <source>
        <dbReference type="Pfam" id="PF07992"/>
    </source>
</evidence>
<dbReference type="STRING" id="571932.SAMN05421743_101256"/>
<dbReference type="InterPro" id="IPR036188">
    <property type="entry name" value="FAD/NAD-bd_sf"/>
</dbReference>
<name>A0A1H3VZG8_9BACI</name>
<dbReference type="InterPro" id="IPR051691">
    <property type="entry name" value="Metab_Enz_Cyan_OpOx_G3PDH"/>
</dbReference>
<reference evidence="4" key="1">
    <citation type="submission" date="2016-10" db="EMBL/GenBank/DDBJ databases">
        <authorList>
            <person name="Varghese N."/>
            <person name="Submissions S."/>
        </authorList>
    </citation>
    <scope>NUCLEOTIDE SEQUENCE [LARGE SCALE GENOMIC DNA]</scope>
    <source>
        <strain evidence="4">CCM7597</strain>
    </source>
</reference>
<keyword evidence="4" id="KW-1185">Reference proteome</keyword>
<proteinExistence type="predicted"/>
<feature type="domain" description="FAD/NAD(P)-binding" evidence="2">
    <location>
        <begin position="4"/>
        <end position="288"/>
    </location>
</feature>
<dbReference type="PRINTS" id="PR00368">
    <property type="entry name" value="FADPNR"/>
</dbReference>
<dbReference type="InterPro" id="IPR023753">
    <property type="entry name" value="FAD/NAD-binding_dom"/>
</dbReference>
<protein>
    <submittedName>
        <fullName evidence="3">Sarcosine oxidase subunit alpha</fullName>
    </submittedName>
</protein>
<dbReference type="PANTHER" id="PTHR42949">
    <property type="entry name" value="ANAEROBIC GLYCEROL-3-PHOSPHATE DEHYDROGENASE SUBUNIT B"/>
    <property type="match status" value="1"/>
</dbReference>
<dbReference type="OrthoDB" id="9776839at2"/>